<sequence>MLILKSIRRHQDRSMMHSKRSPHLRSLSLRVRVLHPNTRIDVRLLGPCYKTGGLRSLRQHPSQKTQSSV</sequence>
<evidence type="ECO:0000313" key="1">
    <source>
        <dbReference type="EMBL" id="JAC14683.1"/>
    </source>
</evidence>
<organism evidence="1">
    <name type="scientific">Triatoma infestans</name>
    <name type="common">Assassin bug</name>
    <dbReference type="NCBI Taxonomy" id="30076"/>
    <lineage>
        <taxon>Eukaryota</taxon>
        <taxon>Metazoa</taxon>
        <taxon>Ecdysozoa</taxon>
        <taxon>Arthropoda</taxon>
        <taxon>Hexapoda</taxon>
        <taxon>Insecta</taxon>
        <taxon>Pterygota</taxon>
        <taxon>Neoptera</taxon>
        <taxon>Paraneoptera</taxon>
        <taxon>Hemiptera</taxon>
        <taxon>Heteroptera</taxon>
        <taxon>Panheteroptera</taxon>
        <taxon>Cimicomorpha</taxon>
        <taxon>Reduviidae</taxon>
        <taxon>Triatominae</taxon>
        <taxon>Triatoma</taxon>
    </lineage>
</organism>
<name>A0A023EZK4_TRIIF</name>
<reference evidence="1" key="1">
    <citation type="journal article" date="2014" name="PLoS Negl. Trop. Dis.">
        <title>An updated insight into the Sialotranscriptome of Triatoma infestans: developmental stage and geographic variations.</title>
        <authorList>
            <person name="Schwarz A."/>
            <person name="Medrano-Mercado N."/>
            <person name="Schaub G.A."/>
            <person name="Struchiner C.J."/>
            <person name="Bargues M.D."/>
            <person name="Levy M.Z."/>
            <person name="Ribeiro J.M."/>
        </authorList>
    </citation>
    <scope>NUCLEOTIDE SEQUENCE</scope>
    <source>
        <strain evidence="1">Chile</strain>
        <tissue evidence="1">Salivary glands</tissue>
    </source>
</reference>
<protein>
    <submittedName>
        <fullName evidence="1">Putative seisazare</fullName>
    </submittedName>
</protein>
<dbReference type="AlphaFoldDB" id="A0A023EZK4"/>
<proteinExistence type="evidence at transcript level"/>
<accession>A0A023EZK4</accession>
<dbReference type="EMBL" id="GBBI01004029">
    <property type="protein sequence ID" value="JAC14683.1"/>
    <property type="molecule type" value="mRNA"/>
</dbReference>